<feature type="transmembrane region" description="Helical" evidence="1">
    <location>
        <begin position="6"/>
        <end position="25"/>
    </location>
</feature>
<keyword evidence="1" id="KW-0472">Membrane</keyword>
<accession>A0A1F6M4C7</accession>
<evidence type="ECO:0000313" key="3">
    <source>
        <dbReference type="Proteomes" id="UP000178742"/>
    </source>
</evidence>
<dbReference type="SUPFAM" id="SSF51905">
    <property type="entry name" value="FAD/NAD(P)-binding domain"/>
    <property type="match status" value="1"/>
</dbReference>
<sequence>MEYNKNYTTIILGGGISGLATAFTLSKQNKNFLLISENIGGRVQNEKGVNYGAYFATHQYKNLKPFLKFKKEIKKTDIEFHREGKAYKMFSIQFAKVFLQYVKFVWLMIQFRSKYNTFKKKCETLGQERAMKENSYLFSLYHEKASDWIQKNGIQKLVDEFASEPIYALTFTAPSEMNAFFFLQWSSEIFLNRVFEFDIDWNLLQKNFHNNIVLDTVKEIKQNPMGYEIITKTGSYTCTHLISALPFWISDTLLNLKRKHILTNAYMHHIKGTLRPEWKHKRINLFSTGSQSFAIVEQTDGTFLLYSRHKTINIDNFFENYTIIAEKLWEPAFANPNTLFSFDINKNLTVIGDVNIPGMEDSFISGIYAANKAIKNSNL</sequence>
<evidence type="ECO:0000313" key="2">
    <source>
        <dbReference type="EMBL" id="OGH66428.1"/>
    </source>
</evidence>
<dbReference type="Pfam" id="PF13450">
    <property type="entry name" value="NAD_binding_8"/>
    <property type="match status" value="1"/>
</dbReference>
<dbReference type="Gene3D" id="3.50.50.60">
    <property type="entry name" value="FAD/NAD(P)-binding domain"/>
    <property type="match status" value="1"/>
</dbReference>
<comment type="caution">
    <text evidence="2">The sequence shown here is derived from an EMBL/GenBank/DDBJ whole genome shotgun (WGS) entry which is preliminary data.</text>
</comment>
<reference evidence="2 3" key="1">
    <citation type="journal article" date="2016" name="Nat. Commun.">
        <title>Thousands of microbial genomes shed light on interconnected biogeochemical processes in an aquifer system.</title>
        <authorList>
            <person name="Anantharaman K."/>
            <person name="Brown C.T."/>
            <person name="Hug L.A."/>
            <person name="Sharon I."/>
            <person name="Castelle C.J."/>
            <person name="Probst A.J."/>
            <person name="Thomas B.C."/>
            <person name="Singh A."/>
            <person name="Wilkins M.J."/>
            <person name="Karaoz U."/>
            <person name="Brodie E.L."/>
            <person name="Williams K.H."/>
            <person name="Hubbard S.S."/>
            <person name="Banfield J.F."/>
        </authorList>
    </citation>
    <scope>NUCLEOTIDE SEQUENCE [LARGE SCALE GENOMIC DNA]</scope>
</reference>
<organism evidence="2 3">
    <name type="scientific">Candidatus Magasanikbacteria bacterium RIFCSPHIGHO2_02_FULL_41_13</name>
    <dbReference type="NCBI Taxonomy" id="1798676"/>
    <lineage>
        <taxon>Bacteria</taxon>
        <taxon>Candidatus Magasanikiibacteriota</taxon>
    </lineage>
</organism>
<dbReference type="Proteomes" id="UP000178742">
    <property type="component" value="Unassembled WGS sequence"/>
</dbReference>
<protein>
    <recommendedName>
        <fullName evidence="4">Amine oxidase domain-containing protein</fullName>
    </recommendedName>
</protein>
<evidence type="ECO:0008006" key="4">
    <source>
        <dbReference type="Google" id="ProtNLM"/>
    </source>
</evidence>
<name>A0A1F6M4C7_9BACT</name>
<dbReference type="InterPro" id="IPR036188">
    <property type="entry name" value="FAD/NAD-bd_sf"/>
</dbReference>
<keyword evidence="1" id="KW-1133">Transmembrane helix</keyword>
<keyword evidence="1" id="KW-0812">Transmembrane</keyword>
<dbReference type="STRING" id="1798676.A3B90_00255"/>
<dbReference type="EMBL" id="MFPX01000018">
    <property type="protein sequence ID" value="OGH66428.1"/>
    <property type="molecule type" value="Genomic_DNA"/>
</dbReference>
<dbReference type="AlphaFoldDB" id="A0A1F6M4C7"/>
<evidence type="ECO:0000256" key="1">
    <source>
        <dbReference type="SAM" id="Phobius"/>
    </source>
</evidence>
<proteinExistence type="predicted"/>
<gene>
    <name evidence="2" type="ORF">A3B90_00255</name>
</gene>